<dbReference type="GO" id="GO:0005856">
    <property type="term" value="C:cytoskeleton"/>
    <property type="evidence" value="ECO:0007669"/>
    <property type="project" value="UniProtKB-SubCell"/>
</dbReference>
<keyword evidence="8" id="KW-0206">Cytoskeleton</keyword>
<dbReference type="CDD" id="cd11290">
    <property type="entry name" value="gelsolin_S1_like"/>
    <property type="match status" value="1"/>
</dbReference>
<dbReference type="PRINTS" id="PR00597">
    <property type="entry name" value="GELSOLIN"/>
</dbReference>
<protein>
    <recommendedName>
        <fullName evidence="10">HP domain-containing protein</fullName>
    </recommendedName>
</protein>
<dbReference type="Pfam" id="PF00626">
    <property type="entry name" value="Gelsolin"/>
    <property type="match status" value="6"/>
</dbReference>
<keyword evidence="4" id="KW-0963">Cytoplasm</keyword>
<dbReference type="SMART" id="SM00262">
    <property type="entry name" value="GEL"/>
    <property type="match status" value="6"/>
</dbReference>
<comment type="caution">
    <text evidence="11">The sequence shown here is derived from an EMBL/GenBank/DDBJ whole genome shotgun (WGS) entry which is preliminary data.</text>
</comment>
<evidence type="ECO:0000256" key="1">
    <source>
        <dbReference type="ARBA" id="ARBA00004245"/>
    </source>
</evidence>
<dbReference type="PANTHER" id="PTHR11977:SF107">
    <property type="entry name" value="VILLIN HEADPIECE, VILLIN_GELSOLIN, ADF-H_GELSOLIN-LIKE DOMAIN PROTEIN-RELATED"/>
    <property type="match status" value="1"/>
</dbReference>
<dbReference type="CDD" id="cd11291">
    <property type="entry name" value="gelsolin_S6_like"/>
    <property type="match status" value="1"/>
</dbReference>
<accession>A0AAD8NUK6</accession>
<proteinExistence type="inferred from homology"/>
<keyword evidence="3" id="KW-0117">Actin capping</keyword>
<dbReference type="FunFam" id="3.40.20.10:FF:000039">
    <property type="entry name" value="Villin-4"/>
    <property type="match status" value="1"/>
</dbReference>
<dbReference type="AlphaFoldDB" id="A0AAD8NUK6"/>
<dbReference type="GO" id="GO:0051693">
    <property type="term" value="P:actin filament capping"/>
    <property type="evidence" value="ECO:0007669"/>
    <property type="project" value="UniProtKB-KW"/>
</dbReference>
<feature type="compositionally biased region" description="Acidic residues" evidence="9">
    <location>
        <begin position="840"/>
        <end position="855"/>
    </location>
</feature>
<keyword evidence="6" id="KW-0106">Calcium</keyword>
<evidence type="ECO:0000256" key="8">
    <source>
        <dbReference type="ARBA" id="ARBA00023212"/>
    </source>
</evidence>
<evidence type="ECO:0000259" key="10">
    <source>
        <dbReference type="PROSITE" id="PS51089"/>
    </source>
</evidence>
<dbReference type="Gene3D" id="3.40.20.10">
    <property type="entry name" value="Severin"/>
    <property type="match status" value="6"/>
</dbReference>
<feature type="domain" description="HP" evidence="10">
    <location>
        <begin position="880"/>
        <end position="945"/>
    </location>
</feature>
<organism evidence="11 12">
    <name type="scientific">Tagetes erecta</name>
    <name type="common">African marigold</name>
    <dbReference type="NCBI Taxonomy" id="13708"/>
    <lineage>
        <taxon>Eukaryota</taxon>
        <taxon>Viridiplantae</taxon>
        <taxon>Streptophyta</taxon>
        <taxon>Embryophyta</taxon>
        <taxon>Tracheophyta</taxon>
        <taxon>Spermatophyta</taxon>
        <taxon>Magnoliopsida</taxon>
        <taxon>eudicotyledons</taxon>
        <taxon>Gunneridae</taxon>
        <taxon>Pentapetalae</taxon>
        <taxon>asterids</taxon>
        <taxon>campanulids</taxon>
        <taxon>Asterales</taxon>
        <taxon>Asteraceae</taxon>
        <taxon>Asteroideae</taxon>
        <taxon>Heliantheae alliance</taxon>
        <taxon>Tageteae</taxon>
        <taxon>Tagetes</taxon>
    </lineage>
</organism>
<evidence type="ECO:0000313" key="11">
    <source>
        <dbReference type="EMBL" id="KAK1428850.1"/>
    </source>
</evidence>
<evidence type="ECO:0000256" key="6">
    <source>
        <dbReference type="ARBA" id="ARBA00022837"/>
    </source>
</evidence>
<dbReference type="FunFam" id="3.40.20.10:FF:000001">
    <property type="entry name" value="Gelsolin"/>
    <property type="match status" value="1"/>
</dbReference>
<dbReference type="SMART" id="SM00153">
    <property type="entry name" value="VHP"/>
    <property type="match status" value="1"/>
</dbReference>
<dbReference type="InterPro" id="IPR029006">
    <property type="entry name" value="ADF-H/Gelsolin-like_dom_sf"/>
</dbReference>
<dbReference type="Gene3D" id="1.10.950.10">
    <property type="entry name" value="Villin headpiece domain"/>
    <property type="match status" value="1"/>
</dbReference>
<dbReference type="InterPro" id="IPR007122">
    <property type="entry name" value="Villin/Gelsolin"/>
</dbReference>
<evidence type="ECO:0000313" key="12">
    <source>
        <dbReference type="Proteomes" id="UP001229421"/>
    </source>
</evidence>
<dbReference type="GO" id="GO:0051015">
    <property type="term" value="F:actin filament binding"/>
    <property type="evidence" value="ECO:0007669"/>
    <property type="project" value="InterPro"/>
</dbReference>
<dbReference type="GO" id="GO:0051014">
    <property type="term" value="P:actin filament severing"/>
    <property type="evidence" value="ECO:0007669"/>
    <property type="project" value="TreeGrafter"/>
</dbReference>
<dbReference type="EMBL" id="JAUHHV010000004">
    <property type="protein sequence ID" value="KAK1428850.1"/>
    <property type="molecule type" value="Genomic_DNA"/>
</dbReference>
<evidence type="ECO:0000256" key="7">
    <source>
        <dbReference type="ARBA" id="ARBA00023203"/>
    </source>
</evidence>
<keyword evidence="12" id="KW-1185">Reference proteome</keyword>
<dbReference type="GO" id="GO:0007015">
    <property type="term" value="P:actin filament organization"/>
    <property type="evidence" value="ECO:0007669"/>
    <property type="project" value="UniProtKB-ARBA"/>
</dbReference>
<dbReference type="PROSITE" id="PS51089">
    <property type="entry name" value="HP"/>
    <property type="match status" value="1"/>
</dbReference>
<evidence type="ECO:0000256" key="3">
    <source>
        <dbReference type="ARBA" id="ARBA00022467"/>
    </source>
</evidence>
<sequence>MATAKALEPAFQGVGSRPYPYVHASICRLTFVSIYEHVGLEIWRIEDFKPVPLPKSDYGTFYAGDSYVLLKTSHGRGGAGVFAYDIHYWLGKDTSQDEAGTAAIKAVELDAILGGRAAQHREPQNFESDKFISYFKPCIAPLEGGVKSGFKKPEEEEFETRLYTCKGKRVVHLKQVPFSRSVLNHDDVFILDTKEKIFQFNGANSNIQERAKALEVIQFLKDKYHEGTCNVAIVDDGKLQAEGDSGEFWVIFGGFAPIGKKVLTDDDIVPDRTPGKLYSIAGGKAADQIEDYSKSTFENDKCYLMDCGAEVFVWVGRSTQLDDRKAAMQAAEDFITSNNRPKATLITRLIQGYETHSFKSNFDSWPSSTAAPSAENRGKVAENRGKVSALLKQQGVGTKGKEKNAPVVEEVVPPLLDTHGKLEVWSIDGGAKNPVASEDVGKFYSGDCYIVLYSYHSREKKEDFYLCYWIGTDSTEEDQETAAKLTASMFNSLKARPVQGRVYQEKEPPQFIALFQPMVLLKGGLSSSYKSHIAEKGLEDETYSPSNASIIRISGTAVHNNKAIHLEPVASSLNSHECFVVHAGNHLYIWQGTQSTYEQQQWAAKIAEFLKPGVTAKYQKEGTESATFWLGLGGKGDFSSPKVSFDTIRDPHMFSFSLAKGKFEAEEVYNFDQDDLLPEDMLILDTHAEVFVWIGQAVDPKEKKNALEYGQKYIEWAEAIDGLSPRVPLYKITEGNEPCFFTTYFSWEPVKTSIHGNSFQKKITILFGGGNADGQGNQGGGATQRASALAALNSTFNSSGGGGGKGPGAGKGSSAGSQRRAAVAALSSVLTDEKAKVDEPEPEPEPEEAPEEPVEPSEPIPEEHDSEPKVAIEEDENGILSSQSVFTYEQVRVKSEDPAPDIDLKRREAYLSVEEFESVLGMTREDFYKLPKWKQDLTKKKVVQFVFVFELDYIMDKYSWFLKYFHTPADE</sequence>
<dbReference type="InterPro" id="IPR036886">
    <property type="entry name" value="Villin_headpiece_dom_sf"/>
</dbReference>
<evidence type="ECO:0000256" key="5">
    <source>
        <dbReference type="ARBA" id="ARBA00022737"/>
    </source>
</evidence>
<dbReference type="PANTHER" id="PTHR11977">
    <property type="entry name" value="VILLIN"/>
    <property type="match status" value="1"/>
</dbReference>
<dbReference type="Pfam" id="PF02209">
    <property type="entry name" value="VHP"/>
    <property type="match status" value="1"/>
</dbReference>
<dbReference type="CDD" id="cd11288">
    <property type="entry name" value="gelsolin_S5_like"/>
    <property type="match status" value="1"/>
</dbReference>
<evidence type="ECO:0000256" key="2">
    <source>
        <dbReference type="ARBA" id="ARBA00008418"/>
    </source>
</evidence>
<dbReference type="Proteomes" id="UP001229421">
    <property type="component" value="Unassembled WGS sequence"/>
</dbReference>
<name>A0AAD8NUK6_TARER</name>
<dbReference type="CDD" id="cd11289">
    <property type="entry name" value="gelsolin_S2_like"/>
    <property type="match status" value="1"/>
</dbReference>
<comment type="subcellular location">
    <subcellularLocation>
        <location evidence="1">Cytoplasm</location>
        <location evidence="1">Cytoskeleton</location>
    </subcellularLocation>
</comment>
<dbReference type="InterPro" id="IPR007123">
    <property type="entry name" value="Gelsolin-like_dom"/>
</dbReference>
<keyword evidence="5" id="KW-0677">Repeat</keyword>
<reference evidence="11" key="1">
    <citation type="journal article" date="2023" name="bioRxiv">
        <title>Improved chromosome-level genome assembly for marigold (Tagetes erecta).</title>
        <authorList>
            <person name="Jiang F."/>
            <person name="Yuan L."/>
            <person name="Wang S."/>
            <person name="Wang H."/>
            <person name="Xu D."/>
            <person name="Wang A."/>
            <person name="Fan W."/>
        </authorList>
    </citation>
    <scope>NUCLEOTIDE SEQUENCE</scope>
    <source>
        <strain evidence="11">WSJ</strain>
        <tissue evidence="11">Leaf</tissue>
    </source>
</reference>
<dbReference type="CDD" id="cd11292">
    <property type="entry name" value="gelsolin_S3_like"/>
    <property type="match status" value="1"/>
</dbReference>
<evidence type="ECO:0000256" key="9">
    <source>
        <dbReference type="SAM" id="MobiDB-lite"/>
    </source>
</evidence>
<dbReference type="SUPFAM" id="SSF55753">
    <property type="entry name" value="Actin depolymerizing proteins"/>
    <property type="match status" value="6"/>
</dbReference>
<dbReference type="FunFam" id="3.40.20.10:FF:000028">
    <property type="entry name" value="Villin-like 1"/>
    <property type="match status" value="1"/>
</dbReference>
<comment type="similarity">
    <text evidence="2">Belongs to the villin/gelsolin family.</text>
</comment>
<feature type="region of interest" description="Disordered" evidence="9">
    <location>
        <begin position="798"/>
        <end position="868"/>
    </location>
</feature>
<evidence type="ECO:0000256" key="4">
    <source>
        <dbReference type="ARBA" id="ARBA00022490"/>
    </source>
</evidence>
<gene>
    <name evidence="11" type="ORF">QVD17_17690</name>
</gene>
<feature type="compositionally biased region" description="Gly residues" evidence="9">
    <location>
        <begin position="799"/>
        <end position="813"/>
    </location>
</feature>
<keyword evidence="7" id="KW-0009">Actin-binding</keyword>
<dbReference type="SUPFAM" id="SSF47050">
    <property type="entry name" value="VHP, Villin headpiece domain"/>
    <property type="match status" value="1"/>
</dbReference>
<dbReference type="CDD" id="cd11293">
    <property type="entry name" value="gelsolin_S4_like"/>
    <property type="match status" value="1"/>
</dbReference>
<dbReference type="InterPro" id="IPR003128">
    <property type="entry name" value="Villin_headpiece"/>
</dbReference>
<dbReference type="FunFam" id="3.40.20.10:FF:000002">
    <property type="entry name" value="Gelsolin"/>
    <property type="match status" value="1"/>
</dbReference>